<dbReference type="KEGG" id="lum:CNR27_08195"/>
<dbReference type="Pfam" id="PF09365">
    <property type="entry name" value="DUF2461"/>
    <property type="match status" value="1"/>
</dbReference>
<evidence type="ECO:0000313" key="1">
    <source>
        <dbReference type="EMBL" id="ATD67418.1"/>
    </source>
</evidence>
<dbReference type="AlphaFoldDB" id="A0A290XEH6"/>
<dbReference type="InterPro" id="IPR015996">
    <property type="entry name" value="UCP028451"/>
</dbReference>
<reference evidence="2" key="1">
    <citation type="submission" date="2017-09" db="EMBL/GenBank/DDBJ databases">
        <title>Luteimonas liuhanmingii sp.nov., isolated from the intestinal contents of Tibetan Plateau Pika in Yushu, Qinghai Province, China.</title>
        <authorList>
            <person name="Gui Z."/>
        </authorList>
    </citation>
    <scope>NUCLEOTIDE SEQUENCE [LARGE SCALE GENOMIC DNA]</scope>
    <source>
        <strain evidence="2">100111</strain>
    </source>
</reference>
<dbReference type="NCBIfam" id="TIGR02453">
    <property type="entry name" value="TIGR02453 family protein"/>
    <property type="match status" value="1"/>
</dbReference>
<evidence type="ECO:0000313" key="2">
    <source>
        <dbReference type="Proteomes" id="UP000218968"/>
    </source>
</evidence>
<dbReference type="EMBL" id="CP023406">
    <property type="protein sequence ID" value="ATD67418.1"/>
    <property type="molecule type" value="Genomic_DNA"/>
</dbReference>
<dbReference type="OrthoDB" id="9794241at2"/>
<proteinExistence type="predicted"/>
<dbReference type="Proteomes" id="UP000218968">
    <property type="component" value="Chromosome"/>
</dbReference>
<dbReference type="PIRSF" id="PIRSF028451">
    <property type="entry name" value="UCP028451"/>
    <property type="match status" value="1"/>
</dbReference>
<dbReference type="RefSeq" id="WP_096297827.1">
    <property type="nucleotide sequence ID" value="NZ_CP023406.1"/>
</dbReference>
<dbReference type="InterPro" id="IPR012808">
    <property type="entry name" value="CHP02453"/>
</dbReference>
<dbReference type="PANTHER" id="PTHR36452">
    <property type="entry name" value="CHROMOSOME 12, WHOLE GENOME SHOTGUN SEQUENCE"/>
    <property type="match status" value="1"/>
</dbReference>
<organism evidence="1 2">
    <name type="scientific">Luteimonas chenhongjianii</name>
    <dbReference type="NCBI Taxonomy" id="2006110"/>
    <lineage>
        <taxon>Bacteria</taxon>
        <taxon>Pseudomonadati</taxon>
        <taxon>Pseudomonadota</taxon>
        <taxon>Gammaproteobacteria</taxon>
        <taxon>Lysobacterales</taxon>
        <taxon>Lysobacteraceae</taxon>
        <taxon>Luteimonas</taxon>
    </lineage>
</organism>
<sequence length="228" mass="26674">MTTYFSDKSFRFLRGLARNNDKPWFAAHKADYEAHVRQPFLQLITDLQPDLAAVSTQFRADPRTQGGSLFRIYRDARFSNDKSPYKQWQGARLFHVRRRELPAPSFYVHLQPGESFVGAGLWHPEPPTQRKLRQFIVDNPGSWKRAAHDPRLRKRFEFETSEMLVRPPRGFPADFEYIDDLKHKNWVFWRTLDDATMTGPQLRQTIAADLVTLGPFVDYLCAALDLEF</sequence>
<keyword evidence="2" id="KW-1185">Reference proteome</keyword>
<protein>
    <submittedName>
        <fullName evidence="1">TIGR02453 family protein</fullName>
    </submittedName>
</protein>
<accession>A0A290XEH6</accession>
<gene>
    <name evidence="1" type="ORF">CNR27_08195</name>
</gene>
<name>A0A290XEH6_9GAMM</name>
<dbReference type="PANTHER" id="PTHR36452:SF1">
    <property type="entry name" value="DUF2461 DOMAIN-CONTAINING PROTEIN"/>
    <property type="match status" value="1"/>
</dbReference>